<dbReference type="EMBL" id="CAADRA010006400">
    <property type="protein sequence ID" value="VFT94962.1"/>
    <property type="molecule type" value="Genomic_DNA"/>
</dbReference>
<sequence>MASKKAEKFVNLLADKLKQLPNIDFTQDELHEKLETAIASLPNGALKGTLNRNRDVFSRLLVRLLESAISANAQKHTSGEKLLCESDYDVLLSQHSTSKLVELLSGPPEFFCDFVAGGATSKDPKKLVDAAAQYSSAAKQELASNGFTSVYATKQDPAGVIGLYATKIISAVRAWVDLVHTKPSFDEFDSRRLQSIVADFLALVDIHQLWSRAPFDTSLSFYLPDATGSSAKHETALAHLYGCYLVLVTAYPSHVAPAATSALDADDDDDDDADDIVALKTDSVSVAERAVAQLLVTGDQYPSSWLVDVLLFTAQVPRPPSTEAKLLAQFNRVVFKALRRLSFQGNMSCADFVHGVLFLRQAKDTLRRTRQANAHELTSALTRLTSLEIPFKLTDWMRLVSLGGDSRVATLVANIVDATDPVTSSVFLSSAWTEKDLVDLAAKIELEFVAKKSDQQADQVIADEVAGEDAEDQPLFFVDSVGAAQ</sequence>
<evidence type="ECO:0000313" key="1">
    <source>
        <dbReference type="EMBL" id="KAF0690389.1"/>
    </source>
</evidence>
<evidence type="ECO:0000313" key="3">
    <source>
        <dbReference type="Proteomes" id="UP000332933"/>
    </source>
</evidence>
<dbReference type="OrthoDB" id="63403at2759"/>
<accession>A0A485LAX9</accession>
<dbReference type="EMBL" id="VJMH01006379">
    <property type="protein sequence ID" value="KAF0690389.1"/>
    <property type="molecule type" value="Genomic_DNA"/>
</dbReference>
<gene>
    <name evidence="2" type="primary">Aste57867_18224</name>
    <name evidence="1" type="ORF">As57867_018162</name>
    <name evidence="2" type="ORF">ASTE57867_18224</name>
</gene>
<dbReference type="AlphaFoldDB" id="A0A485LAX9"/>
<evidence type="ECO:0000313" key="2">
    <source>
        <dbReference type="EMBL" id="VFT94962.1"/>
    </source>
</evidence>
<keyword evidence="3" id="KW-1185">Reference proteome</keyword>
<reference evidence="1" key="2">
    <citation type="submission" date="2019-06" db="EMBL/GenBank/DDBJ databases">
        <title>Genomics analysis of Aphanomyces spp. identifies a new class of oomycete effector associated with host adaptation.</title>
        <authorList>
            <person name="Gaulin E."/>
        </authorList>
    </citation>
    <scope>NUCLEOTIDE SEQUENCE</scope>
    <source>
        <strain evidence="1">CBS 578.67</strain>
    </source>
</reference>
<name>A0A485LAX9_9STRA</name>
<dbReference type="Proteomes" id="UP000332933">
    <property type="component" value="Unassembled WGS sequence"/>
</dbReference>
<organism evidence="2 3">
    <name type="scientific">Aphanomyces stellatus</name>
    <dbReference type="NCBI Taxonomy" id="120398"/>
    <lineage>
        <taxon>Eukaryota</taxon>
        <taxon>Sar</taxon>
        <taxon>Stramenopiles</taxon>
        <taxon>Oomycota</taxon>
        <taxon>Saprolegniomycetes</taxon>
        <taxon>Saprolegniales</taxon>
        <taxon>Verrucalvaceae</taxon>
        <taxon>Aphanomyces</taxon>
    </lineage>
</organism>
<protein>
    <submittedName>
        <fullName evidence="2">Aste57867_18224 protein</fullName>
    </submittedName>
</protein>
<reference evidence="2 3" key="1">
    <citation type="submission" date="2019-03" db="EMBL/GenBank/DDBJ databases">
        <authorList>
            <person name="Gaulin E."/>
            <person name="Dumas B."/>
        </authorList>
    </citation>
    <scope>NUCLEOTIDE SEQUENCE [LARGE SCALE GENOMIC DNA]</scope>
    <source>
        <strain evidence="2">CBS 568.67</strain>
    </source>
</reference>
<proteinExistence type="predicted"/>